<dbReference type="InterPro" id="IPR005475">
    <property type="entry name" value="Transketolase-like_Pyr-bd"/>
</dbReference>
<dbReference type="Pfam" id="PF02779">
    <property type="entry name" value="Transket_pyr"/>
    <property type="match status" value="1"/>
</dbReference>
<proteinExistence type="predicted"/>
<comment type="cofactor">
    <cofactor evidence="1">
        <name>thiamine diphosphate</name>
        <dbReference type="ChEBI" id="CHEBI:58937"/>
    </cofactor>
</comment>
<name>A0ABY4R3Y4_9ACTN</name>
<dbReference type="SUPFAM" id="SSF52518">
    <property type="entry name" value="Thiamin diphosphate-binding fold (THDP-binding)"/>
    <property type="match status" value="2"/>
</dbReference>
<protein>
    <submittedName>
        <fullName evidence="7">Thiamine pyrophosphate-dependent enzyme</fullName>
    </submittedName>
</protein>
<comment type="catalytic activity">
    <reaction evidence="5">
        <text>N(6)-[(R)-lipoyl]-L-lysyl-[protein] + 2-oxoglutarate + H(+) = N(6)-[(R)-S(8)-succinyldihydrolipoyl]-L-lysyl-[protein] + CO2</text>
        <dbReference type="Rhea" id="RHEA:12188"/>
        <dbReference type="Rhea" id="RHEA-COMP:10474"/>
        <dbReference type="Rhea" id="RHEA-COMP:20092"/>
        <dbReference type="ChEBI" id="CHEBI:15378"/>
        <dbReference type="ChEBI" id="CHEBI:16526"/>
        <dbReference type="ChEBI" id="CHEBI:16810"/>
        <dbReference type="ChEBI" id="CHEBI:83099"/>
        <dbReference type="ChEBI" id="CHEBI:83120"/>
        <dbReference type="EC" id="1.2.4.2"/>
    </reaction>
</comment>
<keyword evidence="2" id="KW-0816">Tricarboxylic acid cycle</keyword>
<sequence length="745" mass="79666">MSDDRHPLDEHFRNAVAGLSRGPARAPEAPVRAGSDLTVSQALSLFRSQCESRHADLAAKYLQSRGRGYYTIGSSGHEGNAAVAQALRIDDPALLHYRSGGFYCARAHLHGGIDPLADILRGVAAATDEPISGGRHKVFGRRELSIIPQTSTIASHLPRAVGLAFSLDRVRRLGVPSEWPADALVVSSFGDASVNHSTLVGAFNTSSNTVYQGIGMPLLMVCEDNGFGISTRTPAGWIAQRFSARPGLRYLAADGTDLADVFDATRQAAEFVRASRKPAFLHLKMVRFLGHAGSDAEVAYRKPGEIAADYERDPLVATARLLAAAGAADGMELLAEYEAVRARALELAEQLLGRPQLASASEVMAPLALPDEESVRAEVLPRVGEDHGGQLRSEVFAGRRPEDEGPLTLAQSINRALHDELFRRPAAVVFGEDVAVKGGVYGLTRGLRKAFGAARVWDTLLDEQAILGTGLGAGLAGMLPIPEIQYLAYLHNAEDQLRGEAATLRFFSDRQYRNPMVVRIPGLAYQKGFGGHFHNDNSVAVLRDLPGVLVACPSHPSDAPALLRTLLAAAATDGAVSVYLEPIALYHRRDLYSDGDGLWLADYAAPTNWSASHIPIGRARIWGRTAADSLTIITYGNGVPMSLRVANELARQGVSARVLDLRWLAPLPIGDIVAEAAATGRVLVVDEGRRSGGVSEGVVTALVDAGFEGRIRRVTSEDSFIPLGEAAYHVLLDEATILDAAKSLV</sequence>
<dbReference type="Pfam" id="PF02780">
    <property type="entry name" value="Transketolase_C"/>
    <property type="match status" value="1"/>
</dbReference>
<dbReference type="Gene3D" id="3.40.50.920">
    <property type="match status" value="1"/>
</dbReference>
<evidence type="ECO:0000256" key="5">
    <source>
        <dbReference type="ARBA" id="ARBA00051911"/>
    </source>
</evidence>
<dbReference type="EMBL" id="CP097332">
    <property type="protein sequence ID" value="UQX89790.1"/>
    <property type="molecule type" value="Genomic_DNA"/>
</dbReference>
<feature type="domain" description="Transketolase-like pyrimidine-binding" evidence="6">
    <location>
        <begin position="407"/>
        <end position="588"/>
    </location>
</feature>
<evidence type="ECO:0000256" key="2">
    <source>
        <dbReference type="ARBA" id="ARBA00022532"/>
    </source>
</evidence>
<organism evidence="7 8">
    <name type="scientific">Jatrophihabitans telluris</name>
    <dbReference type="NCBI Taxonomy" id="2038343"/>
    <lineage>
        <taxon>Bacteria</taxon>
        <taxon>Bacillati</taxon>
        <taxon>Actinomycetota</taxon>
        <taxon>Actinomycetes</taxon>
        <taxon>Jatrophihabitantales</taxon>
        <taxon>Jatrophihabitantaceae</taxon>
        <taxon>Jatrophihabitans</taxon>
    </lineage>
</organism>
<evidence type="ECO:0000259" key="6">
    <source>
        <dbReference type="SMART" id="SM00861"/>
    </source>
</evidence>
<dbReference type="InterPro" id="IPR029061">
    <property type="entry name" value="THDP-binding"/>
</dbReference>
<dbReference type="InterPro" id="IPR009014">
    <property type="entry name" value="Transketo_C/PFOR_II"/>
</dbReference>
<dbReference type="Pfam" id="PF00676">
    <property type="entry name" value="E1_dh"/>
    <property type="match status" value="1"/>
</dbReference>
<dbReference type="SUPFAM" id="SSF52922">
    <property type="entry name" value="TK C-terminal domain-like"/>
    <property type="match status" value="1"/>
</dbReference>
<keyword evidence="4" id="KW-0786">Thiamine pyrophosphate</keyword>
<dbReference type="Gene3D" id="3.40.50.970">
    <property type="match status" value="2"/>
</dbReference>
<dbReference type="SMART" id="SM00861">
    <property type="entry name" value="Transket_pyr"/>
    <property type="match status" value="1"/>
</dbReference>
<evidence type="ECO:0000256" key="1">
    <source>
        <dbReference type="ARBA" id="ARBA00001964"/>
    </source>
</evidence>
<evidence type="ECO:0000256" key="4">
    <source>
        <dbReference type="ARBA" id="ARBA00023052"/>
    </source>
</evidence>
<dbReference type="PANTHER" id="PTHR42980">
    <property type="entry name" value="2-OXOISOVALERATE DEHYDROGENASE SUBUNIT BETA-RELATED"/>
    <property type="match status" value="1"/>
</dbReference>
<gene>
    <name evidence="7" type="ORF">M6D93_07250</name>
</gene>
<dbReference type="RefSeq" id="WP_249773686.1">
    <property type="nucleotide sequence ID" value="NZ_CP097332.1"/>
</dbReference>
<evidence type="ECO:0000313" key="8">
    <source>
        <dbReference type="Proteomes" id="UP001056336"/>
    </source>
</evidence>
<keyword evidence="8" id="KW-1185">Reference proteome</keyword>
<dbReference type="InterPro" id="IPR033248">
    <property type="entry name" value="Transketolase_C"/>
</dbReference>
<dbReference type="Proteomes" id="UP001056336">
    <property type="component" value="Chromosome"/>
</dbReference>
<keyword evidence="3" id="KW-0560">Oxidoreductase</keyword>
<reference evidence="7" key="2">
    <citation type="submission" date="2022-05" db="EMBL/GenBank/DDBJ databases">
        <authorList>
            <person name="Kim J.-S."/>
            <person name="Lee K."/>
            <person name="Suh M."/>
            <person name="Eom M."/>
            <person name="Kim J.-S."/>
            <person name="Kim D.-S."/>
            <person name="Ko S.-H."/>
            <person name="Shin Y."/>
            <person name="Lee J.-S."/>
        </authorList>
    </citation>
    <scope>NUCLEOTIDE SEQUENCE</scope>
    <source>
        <strain evidence="7">N237</strain>
    </source>
</reference>
<dbReference type="PANTHER" id="PTHR42980:SF1">
    <property type="entry name" value="2-OXOISOVALERATE DEHYDROGENASE SUBUNIT BETA, MITOCHONDRIAL"/>
    <property type="match status" value="1"/>
</dbReference>
<evidence type="ECO:0000313" key="7">
    <source>
        <dbReference type="EMBL" id="UQX89790.1"/>
    </source>
</evidence>
<reference evidence="7" key="1">
    <citation type="journal article" date="2018" name="Int. J. Syst. Evol. Microbiol.">
        <title>Jatrophihabitans telluris sp. nov., isolated from sediment soil of lava forest wetlands and the emended description of the genus Jatrophihabitans.</title>
        <authorList>
            <person name="Lee K.C."/>
            <person name="Suh M.K."/>
            <person name="Eom M.K."/>
            <person name="Kim K.K."/>
            <person name="Kim J.S."/>
            <person name="Kim D.S."/>
            <person name="Ko S.H."/>
            <person name="Shin Y.K."/>
            <person name="Lee J.S."/>
        </authorList>
    </citation>
    <scope>NUCLEOTIDE SEQUENCE</scope>
    <source>
        <strain evidence="7">N237</strain>
    </source>
</reference>
<dbReference type="InterPro" id="IPR001017">
    <property type="entry name" value="DH_E1"/>
</dbReference>
<evidence type="ECO:0000256" key="3">
    <source>
        <dbReference type="ARBA" id="ARBA00023002"/>
    </source>
</evidence>
<accession>A0ABY4R3Y4</accession>